<keyword evidence="4" id="KW-0614">Plasmid</keyword>
<keyword evidence="1" id="KW-0732">Signal</keyword>
<gene>
    <name evidence="4" type="ORF">H3V42_33380</name>
    <name evidence="3" type="ORF">N5J77_29075</name>
</gene>
<evidence type="ECO:0000313" key="5">
    <source>
        <dbReference type="Proteomes" id="UP000515377"/>
    </source>
</evidence>
<dbReference type="Pfam" id="PF14534">
    <property type="entry name" value="DUF4440"/>
    <property type="match status" value="1"/>
</dbReference>
<dbReference type="Gene3D" id="3.10.450.50">
    <property type="match status" value="1"/>
</dbReference>
<proteinExistence type="predicted"/>
<dbReference type="EMBL" id="CP060126">
    <property type="protein sequence ID" value="QNG49726.1"/>
    <property type="molecule type" value="Genomic_DNA"/>
</dbReference>
<dbReference type="Proteomes" id="UP001162318">
    <property type="component" value="Unassembled WGS sequence"/>
</dbReference>
<protein>
    <submittedName>
        <fullName evidence="4">DUF4440 domain-containing protein</fullName>
    </submittedName>
    <submittedName>
        <fullName evidence="3">Nuclear transport factor 2 family protein</fullName>
    </submittedName>
</protein>
<dbReference type="RefSeq" id="WP_185708054.1">
    <property type="nucleotide sequence ID" value="NZ_JAOCKX010000093.1"/>
</dbReference>
<accession>A0A9X7UG72</accession>
<evidence type="ECO:0000313" key="4">
    <source>
        <dbReference type="EMBL" id="QNG49726.1"/>
    </source>
</evidence>
<evidence type="ECO:0000259" key="2">
    <source>
        <dbReference type="Pfam" id="PF14534"/>
    </source>
</evidence>
<evidence type="ECO:0000256" key="1">
    <source>
        <dbReference type="SAM" id="SignalP"/>
    </source>
</evidence>
<dbReference type="InterPro" id="IPR032710">
    <property type="entry name" value="NTF2-like_dom_sf"/>
</dbReference>
<name>A0A9X7UG72_SPHYA</name>
<evidence type="ECO:0000313" key="3">
    <source>
        <dbReference type="EMBL" id="MDH2135186.1"/>
    </source>
</evidence>
<dbReference type="AlphaFoldDB" id="A0A9X7UG72"/>
<dbReference type="SUPFAM" id="SSF54427">
    <property type="entry name" value="NTF2-like"/>
    <property type="match status" value="1"/>
</dbReference>
<dbReference type="Proteomes" id="UP000515377">
    <property type="component" value="Plasmid unnamed2"/>
</dbReference>
<dbReference type="EMBL" id="JAOCKX010000093">
    <property type="protein sequence ID" value="MDH2135186.1"/>
    <property type="molecule type" value="Genomic_DNA"/>
</dbReference>
<feature type="chain" id="PRO_5040714754" evidence="1">
    <location>
        <begin position="20"/>
        <end position="154"/>
    </location>
</feature>
<dbReference type="InterPro" id="IPR027843">
    <property type="entry name" value="DUF4440"/>
</dbReference>
<reference evidence="3" key="2">
    <citation type="submission" date="2022-09" db="EMBL/GenBank/DDBJ databases">
        <title>Intensive care unit water sources are persistently colonized with multi-drug resistant bacteria and are the site of extensive horizontal gene transfer of antibiotic resistance genes.</title>
        <authorList>
            <person name="Diorio-Toth L."/>
        </authorList>
    </citation>
    <scope>NUCLEOTIDE SEQUENCE</scope>
    <source>
        <strain evidence="3">GD03659</strain>
    </source>
</reference>
<feature type="signal peptide" evidence="1">
    <location>
        <begin position="1"/>
        <end position="19"/>
    </location>
</feature>
<reference evidence="4 5" key="1">
    <citation type="submission" date="2020-07" db="EMBL/GenBank/DDBJ databases">
        <title>Whole genome sequence of Sphingobium yanoikuyae A3.</title>
        <authorList>
            <person name="Han S.-S."/>
        </authorList>
    </citation>
    <scope>NUCLEOTIDE SEQUENCE [LARGE SCALE GENOMIC DNA]</scope>
    <source>
        <strain evidence="4 5">A3</strain>
        <plasmid evidence="4 5">unnamed2</plasmid>
    </source>
</reference>
<organism evidence="4 5">
    <name type="scientific">Sphingobium yanoikuyae</name>
    <name type="common">Sphingomonas yanoikuyae</name>
    <dbReference type="NCBI Taxonomy" id="13690"/>
    <lineage>
        <taxon>Bacteria</taxon>
        <taxon>Pseudomonadati</taxon>
        <taxon>Pseudomonadota</taxon>
        <taxon>Alphaproteobacteria</taxon>
        <taxon>Sphingomonadales</taxon>
        <taxon>Sphingomonadaceae</taxon>
        <taxon>Sphingobium</taxon>
    </lineage>
</organism>
<geneLocation type="plasmid" evidence="4 5">
    <name>unnamed2</name>
</geneLocation>
<sequence length="154" mass="16766">MHKIAIALMLGLQAIPVYAQSGQALAGEDAAVEAVLGKYKSALEGLDGTKMQGLFATDSEVVENGKREGNFASYLEHHLGPELAAFRSFKFTRYAVDIRIEGPLALASESYRFRIEPRTGEALEREGVTTSVLKRAGDGWQIVSMHSSSRKPKP</sequence>
<feature type="domain" description="DUF4440" evidence="2">
    <location>
        <begin position="36"/>
        <end position="142"/>
    </location>
</feature>